<reference evidence="3" key="2">
    <citation type="submission" date="2014-02" db="EMBL/GenBank/DDBJ databases">
        <title>Draft Genome Sequence of extremely halophilic bacteria Halorhodospira halochloris.</title>
        <authorList>
            <person name="Singh K.S."/>
        </authorList>
    </citation>
    <scope>NUCLEOTIDE SEQUENCE [LARGE SCALE GENOMIC DNA]</scope>
    <source>
        <strain evidence="3">A</strain>
    </source>
</reference>
<gene>
    <name evidence="2" type="ORF">M911_09940</name>
</gene>
<evidence type="ECO:0000313" key="2">
    <source>
        <dbReference type="EMBL" id="AHK79421.1"/>
    </source>
</evidence>
<dbReference type="InterPro" id="IPR031800">
    <property type="entry name" value="PilZ_atypical"/>
</dbReference>
<dbReference type="HOGENOM" id="CLU_120988_0_0_6"/>
<organism evidence="2 3">
    <name type="scientific">Ectothiorhodospira haloalkaliphila</name>
    <dbReference type="NCBI Taxonomy" id="421628"/>
    <lineage>
        <taxon>Bacteria</taxon>
        <taxon>Pseudomonadati</taxon>
        <taxon>Pseudomonadota</taxon>
        <taxon>Gammaproteobacteria</taxon>
        <taxon>Chromatiales</taxon>
        <taxon>Ectothiorhodospiraceae</taxon>
        <taxon>Ectothiorhodospira</taxon>
    </lineage>
</organism>
<dbReference type="OrthoDB" id="9151696at2"/>
<name>W8KV09_9GAMM</name>
<protein>
    <recommendedName>
        <fullName evidence="1">Cyclic di-GMP receptor atypical PilZ domain-containing protein</fullName>
    </recommendedName>
</protein>
<feature type="domain" description="Cyclic di-GMP receptor atypical PilZ" evidence="1">
    <location>
        <begin position="48"/>
        <end position="183"/>
    </location>
</feature>
<dbReference type="AlphaFoldDB" id="W8KV09"/>
<dbReference type="Pfam" id="PF16823">
    <property type="entry name" value="tPilZ"/>
    <property type="match status" value="1"/>
</dbReference>
<dbReference type="KEGG" id="hhc:M911_09940"/>
<dbReference type="GO" id="GO:0035438">
    <property type="term" value="F:cyclic-di-GMP binding"/>
    <property type="evidence" value="ECO:0007669"/>
    <property type="project" value="InterPro"/>
</dbReference>
<evidence type="ECO:0000259" key="1">
    <source>
        <dbReference type="Pfam" id="PF16823"/>
    </source>
</evidence>
<accession>W8KV09</accession>
<evidence type="ECO:0000313" key="3">
    <source>
        <dbReference type="Proteomes" id="UP000019442"/>
    </source>
</evidence>
<keyword evidence="3" id="KW-1185">Reference proteome</keyword>
<reference evidence="2 3" key="1">
    <citation type="journal article" date="2014" name="J Genomics">
        <title>Draft Genome Sequence of the Extremely Halophilic Phototrophic Purple Sulfur Bacterium Halorhodospira halochloris.</title>
        <authorList>
            <person name="Singh K.S."/>
            <person name="Kirksey J."/>
            <person name="Hoff W.D."/>
            <person name="Deole R."/>
        </authorList>
    </citation>
    <scope>NUCLEOTIDE SEQUENCE [LARGE SCALE GENOMIC DNA]</scope>
    <source>
        <strain evidence="2 3">A</strain>
    </source>
</reference>
<proteinExistence type="predicted"/>
<sequence>MTLGDPFQDVLVIQDRLPILHSTVEALPPSEELARVNEANEGLLRVYVSLDDASPRVNEELGSEISHELARIETKLNVILEMLGSLLHTQVKSPDPVTMRISAEGLGWVQAERLEPGQMLRMHWHLCPQFPRPLELYGEVASCQAVADGFDISVGFRGLSPLLEDGIQKLVFRRHRRSVAQSRAR</sequence>
<dbReference type="RefSeq" id="WP_025281880.1">
    <property type="nucleotide sequence ID" value="NZ_CP007268.1"/>
</dbReference>
<dbReference type="EMBL" id="CP007268">
    <property type="protein sequence ID" value="AHK79421.1"/>
    <property type="molecule type" value="Genomic_DNA"/>
</dbReference>
<dbReference type="Proteomes" id="UP000019442">
    <property type="component" value="Chromosome"/>
</dbReference>